<feature type="active site" description="Charge relay system" evidence="5">
    <location>
        <position position="292"/>
    </location>
</feature>
<accession>A0ABW3TS07</accession>
<dbReference type="RefSeq" id="WP_343960590.1">
    <property type="nucleotide sequence ID" value="NZ_BAAAKZ010000008.1"/>
</dbReference>
<dbReference type="InterPro" id="IPR000209">
    <property type="entry name" value="Peptidase_S8/S53_dom"/>
</dbReference>
<name>A0ABW3TS07_9MICO</name>
<dbReference type="Pfam" id="PF13620">
    <property type="entry name" value="CarboxypepD_reg"/>
    <property type="match status" value="2"/>
</dbReference>
<dbReference type="InterPro" id="IPR008969">
    <property type="entry name" value="CarboxyPept-like_regulatory"/>
</dbReference>
<dbReference type="InterPro" id="IPR023827">
    <property type="entry name" value="Peptidase_S8_Asp-AS"/>
</dbReference>
<keyword evidence="9" id="KW-0732">Signal</keyword>
<organism evidence="11 12">
    <name type="scientific">Leucobacter albus</name>
    <dbReference type="NCBI Taxonomy" id="272210"/>
    <lineage>
        <taxon>Bacteria</taxon>
        <taxon>Bacillati</taxon>
        <taxon>Actinomycetota</taxon>
        <taxon>Actinomycetes</taxon>
        <taxon>Micrococcales</taxon>
        <taxon>Microbacteriaceae</taxon>
        <taxon>Leucobacter</taxon>
    </lineage>
</organism>
<feature type="compositionally biased region" description="Low complexity" evidence="7">
    <location>
        <begin position="971"/>
        <end position="989"/>
    </location>
</feature>
<dbReference type="InterPro" id="IPR013784">
    <property type="entry name" value="Carb-bd-like_fold"/>
</dbReference>
<dbReference type="PANTHER" id="PTHR43806:SF11">
    <property type="entry name" value="CEREVISIN-RELATED"/>
    <property type="match status" value="1"/>
</dbReference>
<feature type="signal peptide" evidence="9">
    <location>
        <begin position="1"/>
        <end position="34"/>
    </location>
</feature>
<reference evidence="12" key="1">
    <citation type="journal article" date="2019" name="Int. J. Syst. Evol. Microbiol.">
        <title>The Global Catalogue of Microorganisms (GCM) 10K type strain sequencing project: providing services to taxonomists for standard genome sequencing and annotation.</title>
        <authorList>
            <consortium name="The Broad Institute Genomics Platform"/>
            <consortium name="The Broad Institute Genome Sequencing Center for Infectious Disease"/>
            <person name="Wu L."/>
            <person name="Ma J."/>
        </authorList>
    </citation>
    <scope>NUCLEOTIDE SEQUENCE [LARGE SCALE GENOMIC DNA]</scope>
    <source>
        <strain evidence="12">CCUG 50213</strain>
    </source>
</reference>
<comment type="caution">
    <text evidence="11">The sequence shown here is derived from an EMBL/GenBank/DDBJ whole genome shotgun (WGS) entry which is preliminary data.</text>
</comment>
<comment type="similarity">
    <text evidence="1 5 6">Belongs to the peptidase S8 family.</text>
</comment>
<dbReference type="InterPro" id="IPR022398">
    <property type="entry name" value="Peptidase_S8_His-AS"/>
</dbReference>
<feature type="compositionally biased region" description="Low complexity" evidence="7">
    <location>
        <begin position="1150"/>
        <end position="1164"/>
    </location>
</feature>
<keyword evidence="3 5" id="KW-0378">Hydrolase</keyword>
<evidence type="ECO:0000313" key="11">
    <source>
        <dbReference type="EMBL" id="MFD1202613.1"/>
    </source>
</evidence>
<dbReference type="PRINTS" id="PR00723">
    <property type="entry name" value="SUBTILISIN"/>
</dbReference>
<evidence type="ECO:0000256" key="5">
    <source>
        <dbReference type="PROSITE-ProRule" id="PRU01240"/>
    </source>
</evidence>
<evidence type="ECO:0000259" key="10">
    <source>
        <dbReference type="Pfam" id="PF00082"/>
    </source>
</evidence>
<dbReference type="Gene3D" id="2.60.40.1120">
    <property type="entry name" value="Carboxypeptidase-like, regulatory domain"/>
    <property type="match status" value="2"/>
</dbReference>
<dbReference type="Proteomes" id="UP001597181">
    <property type="component" value="Unassembled WGS sequence"/>
</dbReference>
<dbReference type="PROSITE" id="PS00136">
    <property type="entry name" value="SUBTILASE_ASP"/>
    <property type="match status" value="1"/>
</dbReference>
<feature type="compositionally biased region" description="Pro residues" evidence="7">
    <location>
        <begin position="948"/>
        <end position="970"/>
    </location>
</feature>
<dbReference type="Gene3D" id="3.40.50.200">
    <property type="entry name" value="Peptidase S8/S53 domain"/>
    <property type="match status" value="1"/>
</dbReference>
<evidence type="ECO:0000313" key="12">
    <source>
        <dbReference type="Proteomes" id="UP001597181"/>
    </source>
</evidence>
<dbReference type="EMBL" id="JBHTLY010000005">
    <property type="protein sequence ID" value="MFD1202613.1"/>
    <property type="molecule type" value="Genomic_DNA"/>
</dbReference>
<feature type="transmembrane region" description="Helical" evidence="8">
    <location>
        <begin position="1125"/>
        <end position="1143"/>
    </location>
</feature>
<keyword evidence="2 5" id="KW-0645">Protease</keyword>
<evidence type="ECO:0000256" key="4">
    <source>
        <dbReference type="ARBA" id="ARBA00022825"/>
    </source>
</evidence>
<feature type="domain" description="Peptidase S8/S53" evidence="10">
    <location>
        <begin position="235"/>
        <end position="521"/>
    </location>
</feature>
<dbReference type="InterPro" id="IPR050131">
    <property type="entry name" value="Peptidase_S8_subtilisin-like"/>
</dbReference>
<dbReference type="InterPro" id="IPR023828">
    <property type="entry name" value="Peptidase_S8_Ser-AS"/>
</dbReference>
<evidence type="ECO:0000256" key="2">
    <source>
        <dbReference type="ARBA" id="ARBA00022670"/>
    </source>
</evidence>
<keyword evidence="8" id="KW-0472">Membrane</keyword>
<dbReference type="PROSITE" id="PS51892">
    <property type="entry name" value="SUBTILASE"/>
    <property type="match status" value="1"/>
</dbReference>
<feature type="chain" id="PRO_5046361459" evidence="9">
    <location>
        <begin position="35"/>
        <end position="1178"/>
    </location>
</feature>
<dbReference type="InterPro" id="IPR015500">
    <property type="entry name" value="Peptidase_S8_subtilisin-rel"/>
</dbReference>
<dbReference type="InterPro" id="IPR036852">
    <property type="entry name" value="Peptidase_S8/S53_dom_sf"/>
</dbReference>
<evidence type="ECO:0000256" key="3">
    <source>
        <dbReference type="ARBA" id="ARBA00022801"/>
    </source>
</evidence>
<dbReference type="PROSITE" id="PS00137">
    <property type="entry name" value="SUBTILASE_HIS"/>
    <property type="match status" value="1"/>
</dbReference>
<feature type="compositionally biased region" description="Gly residues" evidence="7">
    <location>
        <begin position="1165"/>
        <end position="1178"/>
    </location>
</feature>
<feature type="active site" description="Charge relay system" evidence="5">
    <location>
        <position position="244"/>
    </location>
</feature>
<evidence type="ECO:0000256" key="6">
    <source>
        <dbReference type="RuleBase" id="RU003355"/>
    </source>
</evidence>
<gene>
    <name evidence="11" type="ORF">ACFQ3U_11990</name>
</gene>
<keyword evidence="8" id="KW-1133">Transmembrane helix</keyword>
<dbReference type="Pfam" id="PF00082">
    <property type="entry name" value="Peptidase_S8"/>
    <property type="match status" value="1"/>
</dbReference>
<evidence type="ECO:0000256" key="7">
    <source>
        <dbReference type="SAM" id="MobiDB-lite"/>
    </source>
</evidence>
<dbReference type="PANTHER" id="PTHR43806">
    <property type="entry name" value="PEPTIDASE S8"/>
    <property type="match status" value="1"/>
</dbReference>
<evidence type="ECO:0000256" key="9">
    <source>
        <dbReference type="SAM" id="SignalP"/>
    </source>
</evidence>
<feature type="compositionally biased region" description="Low complexity" evidence="7">
    <location>
        <begin position="936"/>
        <end position="947"/>
    </location>
</feature>
<evidence type="ECO:0000256" key="1">
    <source>
        <dbReference type="ARBA" id="ARBA00011073"/>
    </source>
</evidence>
<keyword evidence="4 5" id="KW-0720">Serine protease</keyword>
<keyword evidence="12" id="KW-1185">Reference proteome</keyword>
<keyword evidence="8" id="KW-0812">Transmembrane</keyword>
<dbReference type="SUPFAM" id="SSF49464">
    <property type="entry name" value="Carboxypeptidase regulatory domain-like"/>
    <property type="match status" value="1"/>
</dbReference>
<dbReference type="PROSITE" id="PS00138">
    <property type="entry name" value="SUBTILASE_SER"/>
    <property type="match status" value="1"/>
</dbReference>
<feature type="region of interest" description="Disordered" evidence="7">
    <location>
        <begin position="934"/>
        <end position="994"/>
    </location>
</feature>
<dbReference type="SUPFAM" id="SSF52743">
    <property type="entry name" value="Subtilisin-like"/>
    <property type="match status" value="1"/>
</dbReference>
<feature type="region of interest" description="Disordered" evidence="7">
    <location>
        <begin position="1148"/>
        <end position="1178"/>
    </location>
</feature>
<sequence length="1178" mass="119449">MRRPLARSALAAMLGCAVLLGPLSGVSVPGQAGAAFVGAGGAQALAAGADSAPASVDEAITSEVATLLAPSPESAPAGTAESEPVADWVDPAARTGELLVLFDDPGVPREAQGSPELAAEALQQQADSRWSSVEAALDRLERAGSVRVLNRFWVTNAVLVEAELTDATMRTLAALPGATEVVPNHTVEGLAEEGPTPREAPAVPAATTLAEGPQLTYGLEKIRAQEVWRDFGARGQGVRVAVLDTGVDATHPDIQGRLVGRDTGDPSYPGGWINFTRSGTPVVSKPSDPGSHGTHVAGTIVGGAASGTQIGVAPEAELMAANVLSGGGSTAKIFAALEWVVSPYDGTGKPAGRAADVINMSLGSGAYDRTLIKPIQNVRKAGIFPAIAIGNAPCGPNGTSSPGDIFEAFGVGMTDANDVVAAGSCGATTNWPAAVAAEHGWPANFIKPNASAPGVAVFSAMPGGLWGDSTGTSMATPHVAGAVALMRSAQAGLSVTELERALESTAWHPDGATQDSRYGFGRIDVHRAVSQVIGTSGVIGSVVDASTGAPVPGASVSFGEHGETWVTDADGIFTATLPPGSYRFSVERFGFESAVSEHIAVTTGGYEKLAIPLTPITVGSISGLVVDHATQLPISGATVALLGQPISVTTAGDGSYRFDGLPHGEYRVRVSADGMQDATSAPAQVKAALDTRVNFWLAAKSRVLVLGDSGGRTTALLADNGLVADRADGLPADVGLLASYSAVVWDTPAELSQAELTAARAAAAKAHTGMVWLDLGSSELSGIAQLQRIEANPRVREHANDRTLTSTGYSVTAPHAIFAGGALSPDPLQPGALLLQNTAQGGPKFTAWFSELAGEQVTTLAEAVGVRQDETDAQAPRVVEPLGTGIAVDEREDSRQVYLSLHATTSAADARTWSAASQQLLLNSVVWAGPAASQAPEPEITVPTEPTVTPPTPGGTGPAKPPAAVLPPAQPALTPARASATAPAAQAQPKPEHTPKLPVAAASLLTQANAGGVTAEVKDGIAHVTIPGAKPGDWFFLHVYPQRLPVGWIRVNDEGVLRIDITRLGAGEYRFAFTNADDEFVGWAAVTVAGQAASEAAAISALAPPRVANEPEAQAGFGLSTAEQVMLLGAAIVVLATAGVVLFGTRREPGTGPATGPATPAPAAGAGGASGDSNGGQL</sequence>
<protein>
    <submittedName>
        <fullName evidence="11">S8 family serine peptidase</fullName>
    </submittedName>
</protein>
<dbReference type="SUPFAM" id="SSF49452">
    <property type="entry name" value="Starch-binding domain-like"/>
    <property type="match status" value="1"/>
</dbReference>
<feature type="active site" description="Charge relay system" evidence="5">
    <location>
        <position position="473"/>
    </location>
</feature>
<proteinExistence type="inferred from homology"/>
<evidence type="ECO:0000256" key="8">
    <source>
        <dbReference type="SAM" id="Phobius"/>
    </source>
</evidence>